<evidence type="ECO:0000259" key="2">
    <source>
        <dbReference type="Pfam" id="PF11887"/>
    </source>
</evidence>
<dbReference type="Proteomes" id="UP000274843">
    <property type="component" value="Unassembled WGS sequence"/>
</dbReference>
<dbReference type="PANTHER" id="PTHR33371:SF17">
    <property type="entry name" value="MCE-FAMILY PROTEIN MCE1B"/>
    <property type="match status" value="1"/>
</dbReference>
<evidence type="ECO:0000313" key="3">
    <source>
        <dbReference type="EMBL" id="ROS43060.1"/>
    </source>
</evidence>
<dbReference type="RefSeq" id="WP_027934934.1">
    <property type="nucleotide sequence ID" value="NZ_RKHY01000001.1"/>
</dbReference>
<dbReference type="InterPro" id="IPR005693">
    <property type="entry name" value="Mce"/>
</dbReference>
<accession>A0A3N2H3V0</accession>
<keyword evidence="4" id="KW-1185">Reference proteome</keyword>
<dbReference type="InterPro" id="IPR003399">
    <property type="entry name" value="Mce/MlaD"/>
</dbReference>
<dbReference type="GO" id="GO:0051701">
    <property type="term" value="P:biological process involved in interaction with host"/>
    <property type="evidence" value="ECO:0007669"/>
    <property type="project" value="TreeGrafter"/>
</dbReference>
<dbReference type="EMBL" id="RKHY01000001">
    <property type="protein sequence ID" value="ROS43060.1"/>
    <property type="molecule type" value="Genomic_DNA"/>
</dbReference>
<dbReference type="PANTHER" id="PTHR33371">
    <property type="entry name" value="INTERMEMBRANE PHOSPHOLIPID TRANSPORT SYSTEM BINDING PROTEIN MLAD-RELATED"/>
    <property type="match status" value="1"/>
</dbReference>
<evidence type="ECO:0000259" key="1">
    <source>
        <dbReference type="Pfam" id="PF02470"/>
    </source>
</evidence>
<comment type="caution">
    <text evidence="3">The sequence shown here is derived from an EMBL/GenBank/DDBJ whole genome shotgun (WGS) entry which is preliminary data.</text>
</comment>
<gene>
    <name evidence="3" type="ORF">EDD35_5462</name>
</gene>
<sequence length="347" mass="36780">MNRFVPSLIKILIFAAVTVLLTGILGSTIANTNFGVTSTYTARFTDASGLHEGDDVRIVGVKVGQVDEITVEQDGDTSYADVHFTVQSAYRLPGSVTATVKYRNLVGQRYLSLGTNVPGDDQLAAGGMIPPERTQPALNLTVLFNGFKPLFAALDPQQVNQLSYEIIQVFQGEGGTIESLLSHTASLTQTIADRDEVIGQVIGNLNTVLTTVNDRGPQLSNLIEATQQLVSGLAAQRGPIGDSVSALGELTDATAGLLADARAPVQQDIAALGTLSGTLADSGQLIDELLQKLPGNLEKFTRTLSYGGWYNYYLCGLTGTIGVTSLNITLPLLPLPATELPERCKTS</sequence>
<reference evidence="3 4" key="1">
    <citation type="submission" date="2018-11" db="EMBL/GenBank/DDBJ databases">
        <title>Sequencing the genomes of 1000 actinobacteria strains.</title>
        <authorList>
            <person name="Klenk H.-P."/>
        </authorList>
    </citation>
    <scope>NUCLEOTIDE SEQUENCE [LARGE SCALE GENOMIC DNA]</scope>
    <source>
        <strain evidence="3 4">DSM 44348</strain>
    </source>
</reference>
<dbReference type="AlphaFoldDB" id="A0A3N2H3V0"/>
<dbReference type="InterPro" id="IPR024516">
    <property type="entry name" value="Mce_C"/>
</dbReference>
<dbReference type="Pfam" id="PF02470">
    <property type="entry name" value="MlaD"/>
    <property type="match status" value="1"/>
</dbReference>
<organism evidence="3 4">
    <name type="scientific">Amycolatopsis thermoflava</name>
    <dbReference type="NCBI Taxonomy" id="84480"/>
    <lineage>
        <taxon>Bacteria</taxon>
        <taxon>Bacillati</taxon>
        <taxon>Actinomycetota</taxon>
        <taxon>Actinomycetes</taxon>
        <taxon>Pseudonocardiales</taxon>
        <taxon>Pseudonocardiaceae</taxon>
        <taxon>Amycolatopsis</taxon>
        <taxon>Amycolatopsis methanolica group</taxon>
    </lineage>
</organism>
<evidence type="ECO:0000313" key="4">
    <source>
        <dbReference type="Proteomes" id="UP000274843"/>
    </source>
</evidence>
<name>A0A3N2H3V0_9PSEU</name>
<dbReference type="GO" id="GO:0005576">
    <property type="term" value="C:extracellular region"/>
    <property type="evidence" value="ECO:0007669"/>
    <property type="project" value="TreeGrafter"/>
</dbReference>
<feature type="domain" description="Mce/MlaD" evidence="1">
    <location>
        <begin position="37"/>
        <end position="113"/>
    </location>
</feature>
<proteinExistence type="predicted"/>
<dbReference type="NCBIfam" id="TIGR00996">
    <property type="entry name" value="Mtu_fam_mce"/>
    <property type="match status" value="1"/>
</dbReference>
<dbReference type="InterPro" id="IPR052336">
    <property type="entry name" value="MlaD_Phospholipid_Transporter"/>
</dbReference>
<protein>
    <submittedName>
        <fullName evidence="3">Phospholipid/cholesterol/gamma-HCH transport system substrate-binding protein</fullName>
    </submittedName>
</protein>
<dbReference type="Pfam" id="PF11887">
    <property type="entry name" value="Mce4_CUP1"/>
    <property type="match status" value="1"/>
</dbReference>
<dbReference type="GeneID" id="301846755"/>
<feature type="domain" description="Mammalian cell entry C-terminal" evidence="2">
    <location>
        <begin position="122"/>
        <end position="281"/>
    </location>
</feature>